<organism evidence="1 2">
    <name type="scientific">Plasmodium relictum</name>
    <dbReference type="NCBI Taxonomy" id="85471"/>
    <lineage>
        <taxon>Eukaryota</taxon>
        <taxon>Sar</taxon>
        <taxon>Alveolata</taxon>
        <taxon>Apicomplexa</taxon>
        <taxon>Aconoidasida</taxon>
        <taxon>Haemosporida</taxon>
        <taxon>Plasmodiidae</taxon>
        <taxon>Plasmodium</taxon>
        <taxon>Plasmodium (Haemamoeba)</taxon>
    </lineage>
</organism>
<keyword evidence="2" id="KW-1185">Reference proteome</keyword>
<proteinExistence type="predicted"/>
<protein>
    <submittedName>
        <fullName evidence="1">Uncharacterized protein</fullName>
    </submittedName>
</protein>
<reference evidence="1 2" key="1">
    <citation type="submission" date="2015-04" db="EMBL/GenBank/DDBJ databases">
        <authorList>
            <consortium name="Pathogen Informatics"/>
        </authorList>
    </citation>
    <scope>NUCLEOTIDE SEQUENCE [LARGE SCALE GENOMIC DNA]</scope>
    <source>
        <strain evidence="1 2">SGS1</strain>
    </source>
</reference>
<accession>A0A1J1H7X7</accession>
<dbReference type="KEGG" id="prel:PRELSG_1135800"/>
<dbReference type="OMA" id="MMKDASH"/>
<dbReference type="GeneID" id="39737137"/>
<dbReference type="OrthoDB" id="381694at2759"/>
<dbReference type="RefSeq" id="XP_028534011.1">
    <property type="nucleotide sequence ID" value="XM_028677642.1"/>
</dbReference>
<evidence type="ECO:0000313" key="1">
    <source>
        <dbReference type="EMBL" id="CRH01010.1"/>
    </source>
</evidence>
<gene>
    <name evidence="1" type="ORF">PRELSG_1135800</name>
</gene>
<dbReference type="AlphaFoldDB" id="A0A1J1H7X7"/>
<dbReference type="VEuPathDB" id="PlasmoDB:PRELSG_1135800"/>
<dbReference type="Proteomes" id="UP000220158">
    <property type="component" value="Chromosome 11"/>
</dbReference>
<evidence type="ECO:0000313" key="2">
    <source>
        <dbReference type="Proteomes" id="UP000220158"/>
    </source>
</evidence>
<sequence>MRKKNDSENIINRTYESCLRKLEENIQKSKLVLKNEKEKKINFKDIEFNIKNHMNEMTKLVKEAKIINSSTSNNIKDFYNALIKCEELCYQLTSDDINQKINEMFNNIVMEINNKCKPIVL</sequence>
<dbReference type="EMBL" id="LN835306">
    <property type="protein sequence ID" value="CRH01010.1"/>
    <property type="molecule type" value="Genomic_DNA"/>
</dbReference>
<name>A0A1J1H7X7_PLARL</name>